<dbReference type="EMBL" id="JABFUD020000018">
    <property type="protein sequence ID" value="KAI5066518.1"/>
    <property type="molecule type" value="Genomic_DNA"/>
</dbReference>
<sequence length="102" mass="11655">MCAPFLSYAIVQSSSDFNVGQCIPSVSQLEDISKPCVEIKKNDEGNTLRYYRRHKVAINRIQDMYKKGLSPFNKFVAPKVDKTRVLKARKEDVTDVSNLKDE</sequence>
<accession>A0A9D4Z8T5</accession>
<evidence type="ECO:0000313" key="2">
    <source>
        <dbReference type="Proteomes" id="UP000886520"/>
    </source>
</evidence>
<name>A0A9D4Z8T5_ADICA</name>
<reference evidence="1" key="1">
    <citation type="submission" date="2021-01" db="EMBL/GenBank/DDBJ databases">
        <title>Adiantum capillus-veneris genome.</title>
        <authorList>
            <person name="Fang Y."/>
            <person name="Liao Q."/>
        </authorList>
    </citation>
    <scope>NUCLEOTIDE SEQUENCE</scope>
    <source>
        <strain evidence="1">H3</strain>
        <tissue evidence="1">Leaf</tissue>
    </source>
</reference>
<organism evidence="1 2">
    <name type="scientific">Adiantum capillus-veneris</name>
    <name type="common">Maidenhair fern</name>
    <dbReference type="NCBI Taxonomy" id="13818"/>
    <lineage>
        <taxon>Eukaryota</taxon>
        <taxon>Viridiplantae</taxon>
        <taxon>Streptophyta</taxon>
        <taxon>Embryophyta</taxon>
        <taxon>Tracheophyta</taxon>
        <taxon>Polypodiopsida</taxon>
        <taxon>Polypodiidae</taxon>
        <taxon>Polypodiales</taxon>
        <taxon>Pteridineae</taxon>
        <taxon>Pteridaceae</taxon>
        <taxon>Vittarioideae</taxon>
        <taxon>Adiantum</taxon>
    </lineage>
</organism>
<keyword evidence="2" id="KW-1185">Reference proteome</keyword>
<dbReference type="OrthoDB" id="10603103at2759"/>
<evidence type="ECO:0000313" key="1">
    <source>
        <dbReference type="EMBL" id="KAI5066518.1"/>
    </source>
</evidence>
<gene>
    <name evidence="1" type="ORF">GOP47_0019142</name>
</gene>
<proteinExistence type="predicted"/>
<protein>
    <submittedName>
        <fullName evidence="1">Uncharacterized protein</fullName>
    </submittedName>
</protein>
<comment type="caution">
    <text evidence="1">The sequence shown here is derived from an EMBL/GenBank/DDBJ whole genome shotgun (WGS) entry which is preliminary data.</text>
</comment>
<dbReference type="AlphaFoldDB" id="A0A9D4Z8T5"/>
<dbReference type="Proteomes" id="UP000886520">
    <property type="component" value="Chromosome 18"/>
</dbReference>